<dbReference type="InterPro" id="IPR050832">
    <property type="entry name" value="Bact_Acetyltransf"/>
</dbReference>
<comment type="caution">
    <text evidence="4">The sequence shown here is derived from an EMBL/GenBank/DDBJ whole genome shotgun (WGS) entry which is preliminary data.</text>
</comment>
<gene>
    <name evidence="4" type="ORF">CLV40_11080</name>
</gene>
<protein>
    <submittedName>
        <fullName evidence="4">Acetyltransferase (GNAT) family protein</fullName>
    </submittedName>
</protein>
<keyword evidence="5" id="KW-1185">Reference proteome</keyword>
<dbReference type="InterPro" id="IPR000182">
    <property type="entry name" value="GNAT_dom"/>
</dbReference>
<dbReference type="GO" id="GO:0016747">
    <property type="term" value="F:acyltransferase activity, transferring groups other than amino-acyl groups"/>
    <property type="evidence" value="ECO:0007669"/>
    <property type="project" value="InterPro"/>
</dbReference>
<dbReference type="PROSITE" id="PS51186">
    <property type="entry name" value="GNAT"/>
    <property type="match status" value="1"/>
</dbReference>
<dbReference type="PANTHER" id="PTHR43877:SF2">
    <property type="entry name" value="AMINOALKYLPHOSPHONATE N-ACETYLTRANSFERASE-RELATED"/>
    <property type="match status" value="1"/>
</dbReference>
<dbReference type="CDD" id="cd04301">
    <property type="entry name" value="NAT_SF"/>
    <property type="match status" value="1"/>
</dbReference>
<accession>A0A2S6GMI9</accession>
<keyword evidence="2" id="KW-0012">Acyltransferase</keyword>
<reference evidence="4 5" key="1">
    <citation type="submission" date="2018-02" db="EMBL/GenBank/DDBJ databases">
        <title>Genomic Encyclopedia of Archaeal and Bacterial Type Strains, Phase II (KMG-II): from individual species to whole genera.</title>
        <authorList>
            <person name="Goeker M."/>
        </authorList>
    </citation>
    <scope>NUCLEOTIDE SEQUENCE [LARGE SCALE GENOMIC DNA]</scope>
    <source>
        <strain evidence="4 5">YU 961-1</strain>
    </source>
</reference>
<proteinExistence type="predicted"/>
<dbReference type="Pfam" id="PF00583">
    <property type="entry name" value="Acetyltransf_1"/>
    <property type="match status" value="1"/>
</dbReference>
<dbReference type="PANTHER" id="PTHR43877">
    <property type="entry name" value="AMINOALKYLPHOSPHONATE N-ACETYLTRANSFERASE-RELATED-RELATED"/>
    <property type="match status" value="1"/>
</dbReference>
<evidence type="ECO:0000256" key="2">
    <source>
        <dbReference type="ARBA" id="ARBA00023315"/>
    </source>
</evidence>
<dbReference type="InterPro" id="IPR016181">
    <property type="entry name" value="Acyl_CoA_acyltransferase"/>
</dbReference>
<evidence type="ECO:0000259" key="3">
    <source>
        <dbReference type="PROSITE" id="PS51186"/>
    </source>
</evidence>
<dbReference type="SUPFAM" id="SSF55729">
    <property type="entry name" value="Acyl-CoA N-acyltransferases (Nat)"/>
    <property type="match status" value="1"/>
</dbReference>
<evidence type="ECO:0000256" key="1">
    <source>
        <dbReference type="ARBA" id="ARBA00022679"/>
    </source>
</evidence>
<dbReference type="Gene3D" id="3.40.630.30">
    <property type="match status" value="1"/>
</dbReference>
<evidence type="ECO:0000313" key="4">
    <source>
        <dbReference type="EMBL" id="PPK66376.1"/>
    </source>
</evidence>
<dbReference type="AlphaFoldDB" id="A0A2S6GMI9"/>
<name>A0A2S6GMI9_9PSEU</name>
<keyword evidence="1 4" id="KW-0808">Transferase</keyword>
<evidence type="ECO:0000313" key="5">
    <source>
        <dbReference type="Proteomes" id="UP000239203"/>
    </source>
</evidence>
<organism evidence="4 5">
    <name type="scientific">Actinokineospora auranticolor</name>
    <dbReference type="NCBI Taxonomy" id="155976"/>
    <lineage>
        <taxon>Bacteria</taxon>
        <taxon>Bacillati</taxon>
        <taxon>Actinomycetota</taxon>
        <taxon>Actinomycetes</taxon>
        <taxon>Pseudonocardiales</taxon>
        <taxon>Pseudonocardiaceae</taxon>
        <taxon>Actinokineospora</taxon>
    </lineage>
</organism>
<dbReference type="EMBL" id="PTIX01000010">
    <property type="protein sequence ID" value="PPK66376.1"/>
    <property type="molecule type" value="Genomic_DNA"/>
</dbReference>
<feature type="domain" description="N-acetyltransferase" evidence="3">
    <location>
        <begin position="4"/>
        <end position="169"/>
    </location>
</feature>
<dbReference type="RefSeq" id="WP_219824028.1">
    <property type="nucleotide sequence ID" value="NZ_CP154825.1"/>
</dbReference>
<sequence>MERVDARGLSALVPDLADLLVDAVAGGASVGFLHPLAAARAREWWRSLEPDLATGRLLLWTTRHAGRVVGTAQLRRTDYENGRHRGEVAKLLVHRDARGRGLGRALLTTVEQAATELGMTLLLLDTQSGSPADHLYRSAGWVEVGVVPDHALDPAGARQPTTIFRKALRSTPGPRSRT</sequence>
<dbReference type="Proteomes" id="UP000239203">
    <property type="component" value="Unassembled WGS sequence"/>
</dbReference>